<evidence type="ECO:0000256" key="1">
    <source>
        <dbReference type="ARBA" id="ARBA00006484"/>
    </source>
</evidence>
<dbReference type="EMBL" id="CP102290">
    <property type="protein sequence ID" value="UWP58174.1"/>
    <property type="molecule type" value="Genomic_DNA"/>
</dbReference>
<keyword evidence="2" id="KW-0560">Oxidoreductase</keyword>
<name>A0ABY5VCC6_9FIRM</name>
<sequence length="378" mass="41897">MNINMYEKVLLNQIVLITGAGGGIGFETAKCFAAMGAQVIILEIDSQKGKRAEKQINSLSGNRAEFYQIDLADESSILKMKEYVLNKYGCPDIVFNNAAVLHLGDVGTVSSRDWDNGYFVNLKAPVLLVNSFLGAMKQRNSGAFVFVSSAGAAAHMGAYEIFKTAQAELSNTLSMELENTNIYSYTISPGLVKTETAVKSIEIVSNSMNISMDEFYEMNKDHMITAEDAALGFALSVLHASTYNGQEIGAIQVLHGIENESASYGTCDPQTLKRVIKTYEEQYFGWKERNIFERQWVLRDFKKSVGITADEAYARLKALETGSGVLSAGDHGLLESLIIYWKHQYQLLQGFEKNKEKLQENGDAIKSWISDIETCVKE</sequence>
<evidence type="ECO:0000256" key="2">
    <source>
        <dbReference type="ARBA" id="ARBA00023002"/>
    </source>
</evidence>
<dbReference type="PRINTS" id="PR00081">
    <property type="entry name" value="GDHRDH"/>
</dbReference>
<gene>
    <name evidence="3" type="ORF">NQ502_12375</name>
</gene>
<dbReference type="PANTHER" id="PTHR43669:SF3">
    <property type="entry name" value="ALCOHOL DEHYDROGENASE, PUTATIVE (AFU_ORTHOLOGUE AFUA_3G03445)-RELATED"/>
    <property type="match status" value="1"/>
</dbReference>
<dbReference type="Pfam" id="PF00106">
    <property type="entry name" value="adh_short"/>
    <property type="match status" value="1"/>
</dbReference>
<dbReference type="InterPro" id="IPR036291">
    <property type="entry name" value="NAD(P)-bd_dom_sf"/>
</dbReference>
<dbReference type="SUPFAM" id="SSF51735">
    <property type="entry name" value="NAD(P)-binding Rossmann-fold domains"/>
    <property type="match status" value="1"/>
</dbReference>
<proteinExistence type="inferred from homology"/>
<dbReference type="RefSeq" id="WP_049898244.1">
    <property type="nucleotide sequence ID" value="NZ_CABLBR010000021.1"/>
</dbReference>
<evidence type="ECO:0000313" key="3">
    <source>
        <dbReference type="EMBL" id="UWP58174.1"/>
    </source>
</evidence>
<dbReference type="InterPro" id="IPR002347">
    <property type="entry name" value="SDR_fam"/>
</dbReference>
<reference evidence="3" key="1">
    <citation type="journal article" date="2022" name="Cell">
        <title>Design, construction, and in vivo augmentation of a complex gut microbiome.</title>
        <authorList>
            <person name="Cheng A.G."/>
            <person name="Ho P.Y."/>
            <person name="Aranda-Diaz A."/>
            <person name="Jain S."/>
            <person name="Yu F.B."/>
            <person name="Meng X."/>
            <person name="Wang M."/>
            <person name="Iakiviak M."/>
            <person name="Nagashima K."/>
            <person name="Zhao A."/>
            <person name="Murugkar P."/>
            <person name="Patil A."/>
            <person name="Atabakhsh K."/>
            <person name="Weakley A."/>
            <person name="Yan J."/>
            <person name="Brumbaugh A.R."/>
            <person name="Higginbottom S."/>
            <person name="Dimas A."/>
            <person name="Shiver A.L."/>
            <person name="Deutschbauer A."/>
            <person name="Neff N."/>
            <person name="Sonnenburg J.L."/>
            <person name="Huang K.C."/>
            <person name="Fischbach M.A."/>
        </authorList>
    </citation>
    <scope>NUCLEOTIDE SEQUENCE</scope>
    <source>
        <strain evidence="3">DSM 19829</strain>
    </source>
</reference>
<dbReference type="PANTHER" id="PTHR43669">
    <property type="entry name" value="5-KETO-D-GLUCONATE 5-REDUCTASE"/>
    <property type="match status" value="1"/>
</dbReference>
<evidence type="ECO:0000313" key="4">
    <source>
        <dbReference type="Proteomes" id="UP001060164"/>
    </source>
</evidence>
<organism evidence="3 4">
    <name type="scientific">Ruminococcus gauvreauii</name>
    <dbReference type="NCBI Taxonomy" id="438033"/>
    <lineage>
        <taxon>Bacteria</taxon>
        <taxon>Bacillati</taxon>
        <taxon>Bacillota</taxon>
        <taxon>Clostridia</taxon>
        <taxon>Eubacteriales</taxon>
        <taxon>Oscillospiraceae</taxon>
        <taxon>Ruminococcus</taxon>
    </lineage>
</organism>
<dbReference type="Proteomes" id="UP001060164">
    <property type="component" value="Chromosome"/>
</dbReference>
<comment type="similarity">
    <text evidence="1">Belongs to the short-chain dehydrogenases/reductases (SDR) family.</text>
</comment>
<dbReference type="Gene3D" id="3.40.50.720">
    <property type="entry name" value="NAD(P)-binding Rossmann-like Domain"/>
    <property type="match status" value="1"/>
</dbReference>
<keyword evidence="4" id="KW-1185">Reference proteome</keyword>
<protein>
    <submittedName>
        <fullName evidence="3">SDR family oxidoreductase</fullName>
    </submittedName>
</protein>
<dbReference type="CDD" id="cd05233">
    <property type="entry name" value="SDR_c"/>
    <property type="match status" value="1"/>
</dbReference>
<accession>A0ABY5VCC6</accession>